<dbReference type="OrthoDB" id="3732465at2"/>
<dbReference type="EMBL" id="CP041692">
    <property type="protein sequence ID" value="QDP96048.1"/>
    <property type="molecule type" value="Genomic_DNA"/>
</dbReference>
<dbReference type="PROSITE" id="PS50977">
    <property type="entry name" value="HTH_TETR_2"/>
    <property type="match status" value="1"/>
</dbReference>
<accession>A0A516PXY9</accession>
<proteinExistence type="predicted"/>
<dbReference type="Gene3D" id="1.10.10.60">
    <property type="entry name" value="Homeodomain-like"/>
    <property type="match status" value="1"/>
</dbReference>
<dbReference type="GO" id="GO:0003700">
    <property type="term" value="F:DNA-binding transcription factor activity"/>
    <property type="evidence" value="ECO:0007669"/>
    <property type="project" value="TreeGrafter"/>
</dbReference>
<dbReference type="KEGG" id="mik:FOE78_09190"/>
<dbReference type="InterPro" id="IPR009057">
    <property type="entry name" value="Homeodomain-like_sf"/>
</dbReference>
<feature type="DNA-binding region" description="H-T-H motif" evidence="5">
    <location>
        <begin position="47"/>
        <end position="66"/>
    </location>
</feature>
<evidence type="ECO:0000256" key="5">
    <source>
        <dbReference type="PROSITE-ProRule" id="PRU00335"/>
    </source>
</evidence>
<dbReference type="PANTHER" id="PTHR30055">
    <property type="entry name" value="HTH-TYPE TRANSCRIPTIONAL REGULATOR RUTR"/>
    <property type="match status" value="1"/>
</dbReference>
<dbReference type="Gene3D" id="1.10.357.10">
    <property type="entry name" value="Tetracycline Repressor, domain 2"/>
    <property type="match status" value="1"/>
</dbReference>
<evidence type="ECO:0000256" key="4">
    <source>
        <dbReference type="ARBA" id="ARBA00023163"/>
    </source>
</evidence>
<dbReference type="Proteomes" id="UP000319263">
    <property type="component" value="Chromosome"/>
</dbReference>
<keyword evidence="1" id="KW-0678">Repressor</keyword>
<keyword evidence="8" id="KW-1185">Reference proteome</keyword>
<evidence type="ECO:0000256" key="3">
    <source>
        <dbReference type="ARBA" id="ARBA00023125"/>
    </source>
</evidence>
<dbReference type="Pfam" id="PF00440">
    <property type="entry name" value="TetR_N"/>
    <property type="match status" value="1"/>
</dbReference>
<evidence type="ECO:0000256" key="2">
    <source>
        <dbReference type="ARBA" id="ARBA00023015"/>
    </source>
</evidence>
<dbReference type="Pfam" id="PF02909">
    <property type="entry name" value="TetR_C_1"/>
    <property type="match status" value="1"/>
</dbReference>
<dbReference type="InterPro" id="IPR001647">
    <property type="entry name" value="HTH_TetR"/>
</dbReference>
<dbReference type="GO" id="GO:0045892">
    <property type="term" value="P:negative regulation of DNA-templated transcription"/>
    <property type="evidence" value="ECO:0007669"/>
    <property type="project" value="InterPro"/>
</dbReference>
<dbReference type="SUPFAM" id="SSF46689">
    <property type="entry name" value="Homeodomain-like"/>
    <property type="match status" value="1"/>
</dbReference>
<dbReference type="SUPFAM" id="SSF48498">
    <property type="entry name" value="Tetracyclin repressor-like, C-terminal domain"/>
    <property type="match status" value="1"/>
</dbReference>
<dbReference type="GO" id="GO:0046677">
    <property type="term" value="P:response to antibiotic"/>
    <property type="evidence" value="ECO:0007669"/>
    <property type="project" value="InterPro"/>
</dbReference>
<dbReference type="PANTHER" id="PTHR30055:SF151">
    <property type="entry name" value="TRANSCRIPTIONAL REGULATORY PROTEIN"/>
    <property type="match status" value="1"/>
</dbReference>
<reference evidence="7 8" key="1">
    <citation type="submission" date="2019-07" db="EMBL/GenBank/DDBJ databases">
        <title>Microlunatus dokdonensis sp. nov. isolated from the rhizospheric soil of the wild plant Elymus tsukushiensis.</title>
        <authorList>
            <person name="Ghim S.-Y."/>
            <person name="Hwang Y.-J."/>
            <person name="Son J.-S."/>
            <person name="Shin J.-H."/>
        </authorList>
    </citation>
    <scope>NUCLEOTIDE SEQUENCE [LARGE SCALE GENOMIC DNA]</scope>
    <source>
        <strain evidence="7 8">KUDC0627</strain>
    </source>
</reference>
<evidence type="ECO:0000313" key="7">
    <source>
        <dbReference type="EMBL" id="QDP96048.1"/>
    </source>
</evidence>
<dbReference type="InterPro" id="IPR050109">
    <property type="entry name" value="HTH-type_TetR-like_transc_reg"/>
</dbReference>
<keyword evidence="3 5" id="KW-0238">DNA-binding</keyword>
<evidence type="ECO:0000313" key="8">
    <source>
        <dbReference type="Proteomes" id="UP000319263"/>
    </source>
</evidence>
<sequence length="227" mass="23663">MSNESVAAVLWSEPTLGSRGPKPRVDRALIVATAIRIADAEGIEAASMQRIAGEVGVTKMALYRHVPARAELVALMIEAAMGPAPDTSGSWQQGLRAWADAIRAGFGTHRWLSAAASGGRLIGPNELGWMEAGLAALDELELTAAERLDTLVLVSSHVRGIVQQQGADDPEQAIGAPLAAVVGDRAADFPLSIGAFAASAEAGQTDQAYEYGLQRILAGVEALVSDR</sequence>
<gene>
    <name evidence="7" type="ORF">FOE78_09190</name>
</gene>
<evidence type="ECO:0000259" key="6">
    <source>
        <dbReference type="PROSITE" id="PS50977"/>
    </source>
</evidence>
<protein>
    <submittedName>
        <fullName evidence="7">TetR/AcrR family transcriptional regulator</fullName>
    </submittedName>
</protein>
<dbReference type="InterPro" id="IPR004111">
    <property type="entry name" value="Repressor_TetR_C"/>
</dbReference>
<feature type="domain" description="HTH tetR-type" evidence="6">
    <location>
        <begin position="24"/>
        <end position="84"/>
    </location>
</feature>
<dbReference type="PRINTS" id="PR00400">
    <property type="entry name" value="TETREPRESSOR"/>
</dbReference>
<dbReference type="AlphaFoldDB" id="A0A516PXY9"/>
<dbReference type="InterPro" id="IPR003012">
    <property type="entry name" value="Tet_transcr_reg_TetR"/>
</dbReference>
<name>A0A516PXY9_9ACTN</name>
<evidence type="ECO:0000256" key="1">
    <source>
        <dbReference type="ARBA" id="ARBA00022491"/>
    </source>
</evidence>
<dbReference type="RefSeq" id="WP_143986014.1">
    <property type="nucleotide sequence ID" value="NZ_CP041692.1"/>
</dbReference>
<keyword evidence="2" id="KW-0805">Transcription regulation</keyword>
<dbReference type="GO" id="GO:0000976">
    <property type="term" value="F:transcription cis-regulatory region binding"/>
    <property type="evidence" value="ECO:0007669"/>
    <property type="project" value="TreeGrafter"/>
</dbReference>
<keyword evidence="4" id="KW-0804">Transcription</keyword>
<organism evidence="7 8">
    <name type="scientific">Microlunatus elymi</name>
    <dbReference type="NCBI Taxonomy" id="2596828"/>
    <lineage>
        <taxon>Bacteria</taxon>
        <taxon>Bacillati</taxon>
        <taxon>Actinomycetota</taxon>
        <taxon>Actinomycetes</taxon>
        <taxon>Propionibacteriales</taxon>
        <taxon>Propionibacteriaceae</taxon>
        <taxon>Microlunatus</taxon>
    </lineage>
</organism>
<dbReference type="InterPro" id="IPR036271">
    <property type="entry name" value="Tet_transcr_reg_TetR-rel_C_sf"/>
</dbReference>